<proteinExistence type="predicted"/>
<dbReference type="InterPro" id="IPR051790">
    <property type="entry name" value="Cytochrome_c-biogenesis_DsbD"/>
</dbReference>
<dbReference type="Proteomes" id="UP000033982">
    <property type="component" value="Unassembled WGS sequence"/>
</dbReference>
<feature type="transmembrane region" description="Helical" evidence="1">
    <location>
        <begin position="134"/>
        <end position="152"/>
    </location>
</feature>
<feature type="transmembrane region" description="Helical" evidence="1">
    <location>
        <begin position="216"/>
        <end position="237"/>
    </location>
</feature>
<keyword evidence="1" id="KW-0812">Transmembrane</keyword>
<organism evidence="2 3">
    <name type="scientific">Candidatus Magasanikbacteria bacterium GW2011_GWA2_50_22</name>
    <dbReference type="NCBI Taxonomy" id="1619043"/>
    <lineage>
        <taxon>Bacteria</taxon>
        <taxon>Candidatus Magasanikiibacteriota</taxon>
    </lineage>
</organism>
<name>A0A0G1WEP8_9BACT</name>
<evidence type="ECO:0000313" key="2">
    <source>
        <dbReference type="EMBL" id="KKW17248.1"/>
    </source>
</evidence>
<gene>
    <name evidence="2" type="ORF">UY58_C0007G0005</name>
</gene>
<sequence>MNTLPEDNTRPRPVSNGMRRIIIIAGVIGAFILGIIILKFSPATSTLIWNASGSGAWLLPLVLISSLLDSVHPCSFSILLITIAFLFGLQLTREKILQIGGVYIAGIFASYFLIGLGLLKVLHLFNTPHFMGKLGASLLIIFGIVNLLNRFFPDIPIKLKMPEIAHRPMAKLLERTSVLAAFGLGALVGVCQFPCMGGPYLMVIGLLRDSQTYLAGFWYLLLYNLVLIVPLILVLWFSADKTVVDKMQEWKRDNLSRVRLIAGIAMIALGALILFI</sequence>
<protein>
    <submittedName>
        <fullName evidence="2">Uncharacterized protein</fullName>
    </submittedName>
</protein>
<keyword evidence="1" id="KW-0472">Membrane</keyword>
<evidence type="ECO:0000256" key="1">
    <source>
        <dbReference type="SAM" id="Phobius"/>
    </source>
</evidence>
<reference evidence="2 3" key="1">
    <citation type="journal article" date="2015" name="Nature">
        <title>rRNA introns, odd ribosomes, and small enigmatic genomes across a large radiation of phyla.</title>
        <authorList>
            <person name="Brown C.T."/>
            <person name="Hug L.A."/>
            <person name="Thomas B.C."/>
            <person name="Sharon I."/>
            <person name="Castelle C.J."/>
            <person name="Singh A."/>
            <person name="Wilkins M.J."/>
            <person name="Williams K.H."/>
            <person name="Banfield J.F."/>
        </authorList>
    </citation>
    <scope>NUCLEOTIDE SEQUENCE [LARGE SCALE GENOMIC DNA]</scope>
</reference>
<dbReference type="PANTHER" id="PTHR31272">
    <property type="entry name" value="CYTOCHROME C-TYPE BIOGENESIS PROTEIN HI_1454-RELATED"/>
    <property type="match status" value="1"/>
</dbReference>
<accession>A0A0G1WEP8</accession>
<feature type="transmembrane region" description="Helical" evidence="1">
    <location>
        <begin position="101"/>
        <end position="122"/>
    </location>
</feature>
<feature type="transmembrane region" description="Helical" evidence="1">
    <location>
        <begin position="258"/>
        <end position="275"/>
    </location>
</feature>
<feature type="transmembrane region" description="Helical" evidence="1">
    <location>
        <begin position="70"/>
        <end position="89"/>
    </location>
</feature>
<comment type="caution">
    <text evidence="2">The sequence shown here is derived from an EMBL/GenBank/DDBJ whole genome shotgun (WGS) entry which is preliminary data.</text>
</comment>
<keyword evidence="1" id="KW-1133">Transmembrane helix</keyword>
<evidence type="ECO:0000313" key="3">
    <source>
        <dbReference type="Proteomes" id="UP000033982"/>
    </source>
</evidence>
<dbReference type="EMBL" id="LCQN01000007">
    <property type="protein sequence ID" value="KKW17248.1"/>
    <property type="molecule type" value="Genomic_DNA"/>
</dbReference>
<feature type="transmembrane region" description="Helical" evidence="1">
    <location>
        <begin position="20"/>
        <end position="40"/>
    </location>
</feature>
<feature type="transmembrane region" description="Helical" evidence="1">
    <location>
        <begin position="178"/>
        <end position="204"/>
    </location>
</feature>
<dbReference type="PANTHER" id="PTHR31272:SF9">
    <property type="entry name" value="BLL1027 PROTEIN"/>
    <property type="match status" value="1"/>
</dbReference>
<dbReference type="AlphaFoldDB" id="A0A0G1WEP8"/>